<comment type="cofactor">
    <cofactor evidence="2">
        <name>Zn(2+)</name>
        <dbReference type="ChEBI" id="CHEBI:29105"/>
    </cofactor>
</comment>
<evidence type="ECO:0000259" key="14">
    <source>
        <dbReference type="Pfam" id="PF11940"/>
    </source>
</evidence>
<dbReference type="InterPro" id="IPR027268">
    <property type="entry name" value="Peptidase_M4/M1_CTD_sf"/>
</dbReference>
<dbReference type="SUPFAM" id="SSF55486">
    <property type="entry name" value="Metalloproteases ('zincins'), catalytic domain"/>
    <property type="match status" value="1"/>
</dbReference>
<dbReference type="EMBL" id="MUZR01000050">
    <property type="protein sequence ID" value="OOC09422.1"/>
    <property type="molecule type" value="Genomic_DNA"/>
</dbReference>
<dbReference type="STRING" id="252474.B1A74_11080"/>
<evidence type="ECO:0000256" key="8">
    <source>
        <dbReference type="ARBA" id="ARBA00022723"/>
    </source>
</evidence>
<dbReference type="PANTHER" id="PTHR46322:SF1">
    <property type="entry name" value="PUROMYCIN-SENSITIVE AMINOPEPTIDASE"/>
    <property type="match status" value="1"/>
</dbReference>
<evidence type="ECO:0000256" key="1">
    <source>
        <dbReference type="ARBA" id="ARBA00000098"/>
    </source>
</evidence>
<dbReference type="Gene3D" id="1.25.50.10">
    <property type="entry name" value="Peptidase M1, alanyl aminopeptidase, C-terminal domain"/>
    <property type="match status" value="1"/>
</dbReference>
<keyword evidence="10" id="KW-0862">Zinc</keyword>
<reference evidence="17 18" key="1">
    <citation type="submission" date="2017-02" db="EMBL/GenBank/DDBJ databases">
        <title>Genomic diversity within the haloalkaliphilic genus Thioalkalivibrio.</title>
        <authorList>
            <person name="Ahn A.-C."/>
            <person name="Meier-Kolthoff J."/>
            <person name="Overmars L."/>
            <person name="Richter M."/>
            <person name="Woyke T."/>
            <person name="Sorokin D.Y."/>
            <person name="Muyzer G."/>
        </authorList>
    </citation>
    <scope>NUCLEOTIDE SEQUENCE [LARGE SCALE GENOMIC DNA]</scope>
    <source>
        <strain evidence="17 18">HL17</strain>
    </source>
</reference>
<dbReference type="InterPro" id="IPR042097">
    <property type="entry name" value="Aminopeptidase_N-like_N_sf"/>
</dbReference>
<dbReference type="InterPro" id="IPR037144">
    <property type="entry name" value="Peptidase_M1_pepN_C_sf"/>
</dbReference>
<dbReference type="InterPro" id="IPR035414">
    <property type="entry name" value="Peptidase_M1_pepN_Ig-like"/>
</dbReference>
<dbReference type="GO" id="GO:0008237">
    <property type="term" value="F:metallopeptidase activity"/>
    <property type="evidence" value="ECO:0007669"/>
    <property type="project" value="UniProtKB-UniRule"/>
</dbReference>
<evidence type="ECO:0000256" key="3">
    <source>
        <dbReference type="ARBA" id="ARBA00010136"/>
    </source>
</evidence>
<dbReference type="InterPro" id="IPR038438">
    <property type="entry name" value="PepN_Ig-like_sf"/>
</dbReference>
<keyword evidence="9" id="KW-0378">Hydrolase</keyword>
<evidence type="ECO:0000256" key="4">
    <source>
        <dbReference type="ARBA" id="ARBA00012564"/>
    </source>
</evidence>
<dbReference type="Pfam" id="PF11940">
    <property type="entry name" value="DUF3458"/>
    <property type="match status" value="1"/>
</dbReference>
<evidence type="ECO:0000256" key="12">
    <source>
        <dbReference type="NCBIfam" id="TIGR02414"/>
    </source>
</evidence>
<evidence type="ECO:0000256" key="5">
    <source>
        <dbReference type="ARBA" id="ARBA00015611"/>
    </source>
</evidence>
<dbReference type="GO" id="GO:0006508">
    <property type="term" value="P:proteolysis"/>
    <property type="evidence" value="ECO:0007669"/>
    <property type="project" value="UniProtKB-UniRule"/>
</dbReference>
<dbReference type="GO" id="GO:0016285">
    <property type="term" value="F:alanyl aminopeptidase activity"/>
    <property type="evidence" value="ECO:0007669"/>
    <property type="project" value="UniProtKB-EC"/>
</dbReference>
<dbReference type="PANTHER" id="PTHR46322">
    <property type="entry name" value="PUROMYCIN-SENSITIVE AMINOPEPTIDASE"/>
    <property type="match status" value="1"/>
</dbReference>
<dbReference type="EC" id="3.4.11.2" evidence="4 12"/>
<dbReference type="CDD" id="cd09600">
    <property type="entry name" value="M1_APN"/>
    <property type="match status" value="1"/>
</dbReference>
<dbReference type="Pfam" id="PF01433">
    <property type="entry name" value="Peptidase_M1"/>
    <property type="match status" value="1"/>
</dbReference>
<evidence type="ECO:0000259" key="16">
    <source>
        <dbReference type="Pfam" id="PF17900"/>
    </source>
</evidence>
<feature type="domain" description="Peptidase M1 membrane alanine aminopeptidase" evidence="13">
    <location>
        <begin position="232"/>
        <end position="445"/>
    </location>
</feature>
<evidence type="ECO:0000313" key="17">
    <source>
        <dbReference type="EMBL" id="OOC09422.1"/>
    </source>
</evidence>
<keyword evidence="8" id="KW-0479">Metal-binding</keyword>
<dbReference type="Gene3D" id="2.60.40.1730">
    <property type="entry name" value="tricorn interacting facor f3 domain"/>
    <property type="match status" value="1"/>
</dbReference>
<evidence type="ECO:0000256" key="10">
    <source>
        <dbReference type="ARBA" id="ARBA00022833"/>
    </source>
</evidence>
<dbReference type="InterPro" id="IPR012779">
    <property type="entry name" value="Peptidase_M1_pepN"/>
</dbReference>
<evidence type="ECO:0000256" key="7">
    <source>
        <dbReference type="ARBA" id="ARBA00022670"/>
    </source>
</evidence>
<dbReference type="Gene3D" id="1.10.390.10">
    <property type="entry name" value="Neutral Protease Domain 2"/>
    <property type="match status" value="1"/>
</dbReference>
<dbReference type="Gene3D" id="2.60.40.1840">
    <property type="match status" value="1"/>
</dbReference>
<sequence>MRDANPQPVYLSEYQSPAFEVEDLELDFDLAAATTEVTTRMAVRRNPQAAEPGAPLRLYGDGVELVSLTVDGAEPGEGMLEEDADGLLLHGLPEAARLEIVSRCHPEQNTALEGLYASSGNLCTQCEPEGFRRITFFPDRPDVLTTYRVRLEADRAQYPVLLANGNRVEAGELDGGRHYAVWEDPFLKPSYLFALVAGDLACQRDTFTTMSGREVQLELYVEAHNADRCDHALASLKRAMRYDEEAFGREYDLDVYMIVAVDDFNMGAMENKGLNLFNAKYVLASPDTATDDDFVAIESVIAHEYFHNWSGNRVTCRDWFQLSLKEGLTVFRDQEFTTDCTLYGVKRIDDVSLLRAHQFPEDAGPLAHPVRPDHYAEINNFYTLTVYEKGAELIRMLRTLIGRETFRRGLDVYFERFDGQAVTTDDFVAVMAEVSGRDLTAFKRWYTQAGTPHVTAATAQDGSTGEFRISLGQYTPPTPGQEHKEPVVIPVRVAMLDDDGRRIRGRLEGGPEQDEWVLELDRSERSFHFDELSATPRAVSWLRGFSAPVILEANQSATTLAHLLAHDDDAFSRWEAAQTLMRRAIRARIEDDAADSVLEAEIQHALAALLEDPAIEPVLLATILQLPPPRELAELFDCVDPVRLRAERDALEARLYAPLADRLRERQPKLDDIDNGAFTADAMGQRRLRNRLLALRVAAGDESAVPEVLEQYRKARSQTMRMGALNAINDLNHEARALLLADFERRYHDDPLVLDKYFGLQAASQVSGGFDRLEYLLQHPGFRWSNPNRVRAVLGPFMARNERHFHQADGEGYHRIAGFVEKLDRMNPQTAARLVQPLTRWRKVDPARGEQMRAELERLAALEISRDLRDVIERALADA</sequence>
<dbReference type="InterPro" id="IPR014782">
    <property type="entry name" value="Peptidase_M1_dom"/>
</dbReference>
<evidence type="ECO:0000256" key="11">
    <source>
        <dbReference type="ARBA" id="ARBA00023049"/>
    </source>
</evidence>
<name>A0A1V2ZWC1_9GAMM</name>
<keyword evidence="11" id="KW-0482">Metalloprotease</keyword>
<proteinExistence type="inferred from homology"/>
<organism evidence="17 18">
    <name type="scientific">Thioalkalivibrio halophilus</name>
    <dbReference type="NCBI Taxonomy" id="252474"/>
    <lineage>
        <taxon>Bacteria</taxon>
        <taxon>Pseudomonadati</taxon>
        <taxon>Pseudomonadota</taxon>
        <taxon>Gammaproteobacteria</taxon>
        <taxon>Chromatiales</taxon>
        <taxon>Ectothiorhodospiraceae</taxon>
        <taxon>Thioalkalivibrio</taxon>
    </lineage>
</organism>
<dbReference type="Proteomes" id="UP000189177">
    <property type="component" value="Unassembled WGS sequence"/>
</dbReference>
<comment type="catalytic activity">
    <reaction evidence="1">
        <text>Release of an N-terminal amino acid, Xaa-|-Yaa- from a peptide, amide or arylamide. Xaa is preferably Ala, but may be most amino acids including Pro (slow action). When a terminal hydrophobic residue is followed by a prolyl residue, the two may be released as an intact Xaa-Pro dipeptide.</text>
        <dbReference type="EC" id="3.4.11.2"/>
    </reaction>
</comment>
<evidence type="ECO:0000256" key="6">
    <source>
        <dbReference type="ARBA" id="ARBA00022438"/>
    </source>
</evidence>
<dbReference type="OrthoDB" id="100605at2"/>
<evidence type="ECO:0000256" key="2">
    <source>
        <dbReference type="ARBA" id="ARBA00001947"/>
    </source>
</evidence>
<comment type="caution">
    <text evidence="17">The sequence shown here is derived from an EMBL/GenBank/DDBJ whole genome shotgun (WGS) entry which is preliminary data.</text>
</comment>
<protein>
    <recommendedName>
        <fullName evidence="5 12">Aminopeptidase N</fullName>
        <ecNumber evidence="4 12">3.4.11.2</ecNumber>
    </recommendedName>
</protein>
<dbReference type="GO" id="GO:0008270">
    <property type="term" value="F:zinc ion binding"/>
    <property type="evidence" value="ECO:0007669"/>
    <property type="project" value="InterPro"/>
</dbReference>
<feature type="domain" description="Peptidase M1 alanyl aminopeptidase Ig-like fold" evidence="14">
    <location>
        <begin position="450"/>
        <end position="553"/>
    </location>
</feature>
<evidence type="ECO:0000256" key="9">
    <source>
        <dbReference type="ARBA" id="ARBA00022801"/>
    </source>
</evidence>
<feature type="domain" description="Aminopeptidase N-like N-terminal" evidence="16">
    <location>
        <begin position="110"/>
        <end position="192"/>
    </location>
</feature>
<dbReference type="InterPro" id="IPR045357">
    <property type="entry name" value="Aminopeptidase_N-like_N"/>
</dbReference>
<dbReference type="InterPro" id="IPR001930">
    <property type="entry name" value="Peptidase_M1"/>
</dbReference>
<dbReference type="Pfam" id="PF17900">
    <property type="entry name" value="Peptidase_M1_N"/>
    <property type="match status" value="1"/>
</dbReference>
<dbReference type="RefSeq" id="WP_077244681.1">
    <property type="nucleotide sequence ID" value="NZ_MUZR01000050.1"/>
</dbReference>
<dbReference type="FunFam" id="3.30.2010.30:FF:000002">
    <property type="entry name" value="Putative aminopeptidase N"/>
    <property type="match status" value="1"/>
</dbReference>
<dbReference type="NCBIfam" id="TIGR02414">
    <property type="entry name" value="pepN_proteo"/>
    <property type="match status" value="1"/>
</dbReference>
<dbReference type="InterPro" id="IPR024601">
    <property type="entry name" value="Peptidase_M1_pepN_C"/>
</dbReference>
<comment type="similarity">
    <text evidence="3">Belongs to the peptidase M1 family.</text>
</comment>
<keyword evidence="18" id="KW-1185">Reference proteome</keyword>
<accession>A0A1V2ZWC1</accession>
<keyword evidence="6 17" id="KW-0031">Aminopeptidase</keyword>
<keyword evidence="7" id="KW-0645">Protease</keyword>
<dbReference type="AlphaFoldDB" id="A0A1V2ZWC1"/>
<dbReference type="SUPFAM" id="SSF63737">
    <property type="entry name" value="Leukotriene A4 hydrolase N-terminal domain"/>
    <property type="match status" value="1"/>
</dbReference>
<dbReference type="Pfam" id="PF17432">
    <property type="entry name" value="DUF3458_C"/>
    <property type="match status" value="1"/>
</dbReference>
<dbReference type="Gene3D" id="3.30.2010.30">
    <property type="match status" value="1"/>
</dbReference>
<evidence type="ECO:0000313" key="18">
    <source>
        <dbReference type="Proteomes" id="UP000189177"/>
    </source>
</evidence>
<dbReference type="PRINTS" id="PR00756">
    <property type="entry name" value="ALADIPTASE"/>
</dbReference>
<evidence type="ECO:0000259" key="13">
    <source>
        <dbReference type="Pfam" id="PF01433"/>
    </source>
</evidence>
<gene>
    <name evidence="17" type="ORF">B1A74_11080</name>
</gene>
<feature type="domain" description="Peptidase M1 alanyl aminopeptidase C-terminal" evidence="15">
    <location>
        <begin position="559"/>
        <end position="877"/>
    </location>
</feature>
<evidence type="ECO:0000259" key="15">
    <source>
        <dbReference type="Pfam" id="PF17432"/>
    </source>
</evidence>